<keyword evidence="2 5" id="KW-0285">Flavoprotein</keyword>
<protein>
    <submittedName>
        <fullName evidence="7">Nitroreductase family protein</fullName>
    </submittedName>
</protein>
<dbReference type="PANTHER" id="PTHR43425">
    <property type="entry name" value="OXYGEN-INSENSITIVE NADPH NITROREDUCTASE"/>
    <property type="match status" value="1"/>
</dbReference>
<evidence type="ECO:0000256" key="1">
    <source>
        <dbReference type="ARBA" id="ARBA00008366"/>
    </source>
</evidence>
<sequence length="252" mass="28331">MNETIKLLQNRRSVREFTGEKIKDEDLELILKTAQRAASSVNGQQISLIVVRDKDKLKKISELSHNQKHIEECDAFIFVLADFYRSTYAANSVGKRNVGPKTADGVVVGAVDAGIMVNAIETAVNALGYGMTVIGAIRSSLKEFSEMLELPQYVIPIVGAALGVPKDRPLSRLKPRVPFDSFVFFDKYDAKKVEEGVEEHEKDMVAWRNENNTSQLPSYKEMIVRIYENPHNKLVEALKSQGFDVLDEIEEK</sequence>
<dbReference type="InterPro" id="IPR000415">
    <property type="entry name" value="Nitroreductase-like"/>
</dbReference>
<feature type="domain" description="Nitroreductase" evidence="6">
    <location>
        <begin position="9"/>
        <end position="155"/>
    </location>
</feature>
<reference evidence="7" key="1">
    <citation type="submission" date="2024-07" db="EMBL/GenBank/DDBJ databases">
        <authorList>
            <person name="Li X.-J."/>
            <person name="Wang X."/>
        </authorList>
    </citation>
    <scope>NUCLEOTIDE SEQUENCE</scope>
    <source>
        <strain evidence="7">HSP-334</strain>
    </source>
</reference>
<dbReference type="SUPFAM" id="SSF55469">
    <property type="entry name" value="FMN-dependent nitroreductase-like"/>
    <property type="match status" value="1"/>
</dbReference>
<dbReference type="RefSeq" id="WP_369710549.1">
    <property type="nucleotide sequence ID" value="NZ_CP165644.1"/>
</dbReference>
<accession>A0AB39VEI1</accession>
<keyword evidence="3 5" id="KW-0288">FMN</keyword>
<dbReference type="Gene3D" id="3.40.109.10">
    <property type="entry name" value="NADH Oxidase"/>
    <property type="match status" value="1"/>
</dbReference>
<dbReference type="InterPro" id="IPR016446">
    <property type="entry name" value="Flavin_OxRdtase_Frp"/>
</dbReference>
<dbReference type="AlphaFoldDB" id="A0AB39VEI1"/>
<evidence type="ECO:0000256" key="5">
    <source>
        <dbReference type="PIRNR" id="PIRNR005426"/>
    </source>
</evidence>
<dbReference type="GO" id="GO:0016491">
    <property type="term" value="F:oxidoreductase activity"/>
    <property type="evidence" value="ECO:0007669"/>
    <property type="project" value="UniProtKB-UniRule"/>
</dbReference>
<dbReference type="PIRSF" id="PIRSF005426">
    <property type="entry name" value="Frp"/>
    <property type="match status" value="1"/>
</dbReference>
<dbReference type="Pfam" id="PF00881">
    <property type="entry name" value="Nitroreductase"/>
    <property type="match status" value="1"/>
</dbReference>
<evidence type="ECO:0000256" key="3">
    <source>
        <dbReference type="ARBA" id="ARBA00022643"/>
    </source>
</evidence>
<dbReference type="KEGG" id="lrug:AB8B22_06850"/>
<proteinExistence type="inferred from homology"/>
<organism evidence="7">
    <name type="scientific">Leptotrichia rugosa</name>
    <dbReference type="NCBI Taxonomy" id="3239302"/>
    <lineage>
        <taxon>Bacteria</taxon>
        <taxon>Fusobacteriati</taxon>
        <taxon>Fusobacteriota</taxon>
        <taxon>Fusobacteriia</taxon>
        <taxon>Fusobacteriales</taxon>
        <taxon>Leptotrichiaceae</taxon>
        <taxon>Leptotrichia</taxon>
    </lineage>
</organism>
<dbReference type="PANTHER" id="PTHR43425:SF2">
    <property type="entry name" value="OXYGEN-INSENSITIVE NADPH NITROREDUCTASE"/>
    <property type="match status" value="1"/>
</dbReference>
<name>A0AB39VEI1_9FUSO</name>
<comment type="similarity">
    <text evidence="1 5">Belongs to the flavin oxidoreductase frp family.</text>
</comment>
<dbReference type="InterPro" id="IPR029479">
    <property type="entry name" value="Nitroreductase"/>
</dbReference>
<dbReference type="EMBL" id="CP165644">
    <property type="protein sequence ID" value="XDU66142.1"/>
    <property type="molecule type" value="Genomic_DNA"/>
</dbReference>
<evidence type="ECO:0000259" key="6">
    <source>
        <dbReference type="Pfam" id="PF00881"/>
    </source>
</evidence>
<evidence type="ECO:0000256" key="2">
    <source>
        <dbReference type="ARBA" id="ARBA00022630"/>
    </source>
</evidence>
<keyword evidence="5" id="KW-0521">NADP</keyword>
<evidence type="ECO:0000313" key="7">
    <source>
        <dbReference type="EMBL" id="XDU66142.1"/>
    </source>
</evidence>
<keyword evidence="4 5" id="KW-0560">Oxidoreductase</keyword>
<evidence type="ECO:0000256" key="4">
    <source>
        <dbReference type="ARBA" id="ARBA00023002"/>
    </source>
</evidence>
<gene>
    <name evidence="7" type="ORF">AB8B22_06850</name>
</gene>